<feature type="transmembrane region" description="Helical" evidence="1">
    <location>
        <begin position="301"/>
        <end position="326"/>
    </location>
</feature>
<evidence type="ECO:0000313" key="4">
    <source>
        <dbReference type="Proteomes" id="UP000283627"/>
    </source>
</evidence>
<sequence length="363" mass="40545">MTSQNRLSHLDALRGIAALMVVVAHFIERTPLKDTFFFTYVNLGQMGVVIFFLLSGMVIPYSLKEGKHALVAFGISRFFRLYPAYWFSIALAVTSSYWFLSTPVPTKSVLINMTMFQALLGTPDLFGVYWTLIMEMFFYMSCAALFSVGLLGRVSVRFGAAVGLLVVALVFATARFYLAKKIPVGLPLCLSIMFFGSFWRDVSLGSNSQLDRKYVYAWLALFFVALPFICFLAYNANYGHNENPYSYWVSYLAGLAFAIAMTLFLRRPIKGLVYLGTISYSVYLVHPFFLEWAAYTTNLPAAFNVGVFLLYILATLALSSISYALLEKPCVSLGRTLNKRLQTGATQRVPPLNTPASDSNAGR</sequence>
<feature type="transmembrane region" description="Helical" evidence="1">
    <location>
        <begin position="158"/>
        <end position="178"/>
    </location>
</feature>
<dbReference type="GO" id="GO:0016020">
    <property type="term" value="C:membrane"/>
    <property type="evidence" value="ECO:0007669"/>
    <property type="project" value="TreeGrafter"/>
</dbReference>
<feature type="transmembrane region" description="Helical" evidence="1">
    <location>
        <begin position="84"/>
        <end position="100"/>
    </location>
</feature>
<evidence type="ECO:0000256" key="1">
    <source>
        <dbReference type="SAM" id="Phobius"/>
    </source>
</evidence>
<feature type="transmembrane region" description="Helical" evidence="1">
    <location>
        <begin position="184"/>
        <end position="202"/>
    </location>
</feature>
<dbReference type="PANTHER" id="PTHR23028">
    <property type="entry name" value="ACETYLTRANSFERASE"/>
    <property type="match status" value="1"/>
</dbReference>
<evidence type="ECO:0000313" key="3">
    <source>
        <dbReference type="EMBL" id="RON54858.1"/>
    </source>
</evidence>
<dbReference type="InterPro" id="IPR050879">
    <property type="entry name" value="Acyltransferase_3"/>
</dbReference>
<comment type="caution">
    <text evidence="3">The sequence shown here is derived from an EMBL/GenBank/DDBJ whole genome shotgun (WGS) entry which is preliminary data.</text>
</comment>
<evidence type="ECO:0000259" key="2">
    <source>
        <dbReference type="Pfam" id="PF01757"/>
    </source>
</evidence>
<feature type="transmembrane region" description="Helical" evidence="1">
    <location>
        <begin position="214"/>
        <end position="234"/>
    </location>
</feature>
<dbReference type="OrthoDB" id="9767863at2"/>
<keyword evidence="1" id="KW-0812">Transmembrane</keyword>
<gene>
    <name evidence="3" type="ORF">BK665_11090</name>
</gene>
<feature type="transmembrane region" description="Helical" evidence="1">
    <location>
        <begin position="12"/>
        <end position="28"/>
    </location>
</feature>
<feature type="transmembrane region" description="Helical" evidence="1">
    <location>
        <begin position="272"/>
        <end position="295"/>
    </location>
</feature>
<keyword evidence="1" id="KW-0472">Membrane</keyword>
<reference evidence="3 4" key="1">
    <citation type="submission" date="2016-10" db="EMBL/GenBank/DDBJ databases">
        <title>Comparative genome analysis of multiple Pseudomonas spp. focuses on biocontrol and plant growth promoting traits.</title>
        <authorList>
            <person name="Tao X.-Y."/>
            <person name="Taylor C.G."/>
        </authorList>
    </citation>
    <scope>NUCLEOTIDE SEQUENCE [LARGE SCALE GENOMIC DNA]</scope>
    <source>
        <strain evidence="3 4">39A2</strain>
    </source>
</reference>
<dbReference type="RefSeq" id="WP_123405648.1">
    <property type="nucleotide sequence ID" value="NZ_MOBP01000006.1"/>
</dbReference>
<feature type="transmembrane region" description="Helical" evidence="1">
    <location>
        <begin position="40"/>
        <end position="63"/>
    </location>
</feature>
<keyword evidence="3" id="KW-0012">Acyltransferase</keyword>
<feature type="transmembrane region" description="Helical" evidence="1">
    <location>
        <begin position="246"/>
        <end position="265"/>
    </location>
</feature>
<dbReference type="AlphaFoldDB" id="A0A423KLU3"/>
<keyword evidence="1" id="KW-1133">Transmembrane helix</keyword>
<accession>A0A423KLU3</accession>
<dbReference type="Proteomes" id="UP000283627">
    <property type="component" value="Unassembled WGS sequence"/>
</dbReference>
<proteinExistence type="predicted"/>
<organism evidence="3 4">
    <name type="scientific">Pseudomonas frederiksbergensis</name>
    <dbReference type="NCBI Taxonomy" id="104087"/>
    <lineage>
        <taxon>Bacteria</taxon>
        <taxon>Pseudomonadati</taxon>
        <taxon>Pseudomonadota</taxon>
        <taxon>Gammaproteobacteria</taxon>
        <taxon>Pseudomonadales</taxon>
        <taxon>Pseudomonadaceae</taxon>
        <taxon>Pseudomonas</taxon>
    </lineage>
</organism>
<dbReference type="InterPro" id="IPR002656">
    <property type="entry name" value="Acyl_transf_3_dom"/>
</dbReference>
<dbReference type="PANTHER" id="PTHR23028:SF53">
    <property type="entry name" value="ACYL_TRANSF_3 DOMAIN-CONTAINING PROTEIN"/>
    <property type="match status" value="1"/>
</dbReference>
<dbReference type="GO" id="GO:0016747">
    <property type="term" value="F:acyltransferase activity, transferring groups other than amino-acyl groups"/>
    <property type="evidence" value="ECO:0007669"/>
    <property type="project" value="InterPro"/>
</dbReference>
<keyword evidence="3" id="KW-0808">Transferase</keyword>
<dbReference type="EMBL" id="MOBP01000006">
    <property type="protein sequence ID" value="RON54858.1"/>
    <property type="molecule type" value="Genomic_DNA"/>
</dbReference>
<protein>
    <submittedName>
        <fullName evidence="3">Acyltransferase</fullName>
    </submittedName>
</protein>
<dbReference type="Pfam" id="PF01757">
    <property type="entry name" value="Acyl_transf_3"/>
    <property type="match status" value="1"/>
</dbReference>
<feature type="transmembrane region" description="Helical" evidence="1">
    <location>
        <begin position="128"/>
        <end position="151"/>
    </location>
</feature>
<dbReference type="GO" id="GO:0000271">
    <property type="term" value="P:polysaccharide biosynthetic process"/>
    <property type="evidence" value="ECO:0007669"/>
    <property type="project" value="TreeGrafter"/>
</dbReference>
<feature type="domain" description="Acyltransferase 3" evidence="2">
    <location>
        <begin position="10"/>
        <end position="322"/>
    </location>
</feature>
<name>A0A423KLU3_9PSED</name>